<feature type="chain" id="PRO_5046970563" description="Secreted protein" evidence="2">
    <location>
        <begin position="22"/>
        <end position="786"/>
    </location>
</feature>
<feature type="signal peptide" evidence="2">
    <location>
        <begin position="1"/>
        <end position="21"/>
    </location>
</feature>
<evidence type="ECO:0008006" key="5">
    <source>
        <dbReference type="Google" id="ProtNLM"/>
    </source>
</evidence>
<feature type="compositionally biased region" description="Basic and acidic residues" evidence="1">
    <location>
        <begin position="452"/>
        <end position="461"/>
    </location>
</feature>
<feature type="region of interest" description="Disordered" evidence="1">
    <location>
        <begin position="647"/>
        <end position="695"/>
    </location>
</feature>
<feature type="region of interest" description="Disordered" evidence="1">
    <location>
        <begin position="447"/>
        <end position="487"/>
    </location>
</feature>
<organism evidence="3 4">
    <name type="scientific">Purpureocillium lilacinum</name>
    <name type="common">Paecilomyces lilacinus</name>
    <dbReference type="NCBI Taxonomy" id="33203"/>
    <lineage>
        <taxon>Eukaryota</taxon>
        <taxon>Fungi</taxon>
        <taxon>Dikarya</taxon>
        <taxon>Ascomycota</taxon>
        <taxon>Pezizomycotina</taxon>
        <taxon>Sordariomycetes</taxon>
        <taxon>Hypocreomycetidae</taxon>
        <taxon>Hypocreales</taxon>
        <taxon>Ophiocordycipitaceae</taxon>
        <taxon>Purpureocillium</taxon>
    </lineage>
</organism>
<feature type="compositionally biased region" description="Low complexity" evidence="1">
    <location>
        <begin position="650"/>
        <end position="661"/>
    </location>
</feature>
<feature type="region of interest" description="Disordered" evidence="1">
    <location>
        <begin position="31"/>
        <end position="79"/>
    </location>
</feature>
<gene>
    <name evidence="3" type="ORF">Purlil1_1012</name>
</gene>
<keyword evidence="4" id="KW-1185">Reference proteome</keyword>
<protein>
    <recommendedName>
        <fullName evidence="5">Secreted protein</fullName>
    </recommendedName>
</protein>
<proteinExistence type="predicted"/>
<feature type="compositionally biased region" description="Basic residues" evidence="1">
    <location>
        <begin position="34"/>
        <end position="43"/>
    </location>
</feature>
<evidence type="ECO:0000313" key="3">
    <source>
        <dbReference type="EMBL" id="KAK4094407.1"/>
    </source>
</evidence>
<keyword evidence="2" id="KW-0732">Signal</keyword>
<evidence type="ECO:0000256" key="2">
    <source>
        <dbReference type="SAM" id="SignalP"/>
    </source>
</evidence>
<feature type="region of interest" description="Disordered" evidence="1">
    <location>
        <begin position="352"/>
        <end position="376"/>
    </location>
</feature>
<accession>A0ABR0CE57</accession>
<dbReference type="Proteomes" id="UP001287286">
    <property type="component" value="Unassembled WGS sequence"/>
</dbReference>
<name>A0ABR0CE57_PURLI</name>
<feature type="region of interest" description="Disordered" evidence="1">
    <location>
        <begin position="743"/>
        <end position="786"/>
    </location>
</feature>
<dbReference type="EMBL" id="JAWRVI010000003">
    <property type="protein sequence ID" value="KAK4094407.1"/>
    <property type="molecule type" value="Genomic_DNA"/>
</dbReference>
<reference evidence="3 4" key="1">
    <citation type="journal article" date="2024" name="Microbiol. Resour. Announc.">
        <title>Genome annotations for the ascomycete fungi Trichoderma harzianum, Trichoderma aggressivum, and Purpureocillium lilacinum.</title>
        <authorList>
            <person name="Beijen E.P.W."/>
            <person name="Ohm R.A."/>
        </authorList>
    </citation>
    <scope>NUCLEOTIDE SEQUENCE [LARGE SCALE GENOMIC DNA]</scope>
    <source>
        <strain evidence="3 4">CBS 150709</strain>
    </source>
</reference>
<evidence type="ECO:0000256" key="1">
    <source>
        <dbReference type="SAM" id="MobiDB-lite"/>
    </source>
</evidence>
<evidence type="ECO:0000313" key="4">
    <source>
        <dbReference type="Proteomes" id="UP001287286"/>
    </source>
</evidence>
<sequence>MTPQVVFLSLCLSRYIARAWSFAPIREAAAGPGVHHHTPHTHTHTQNTPPLTPLPPGSAAFVNTAASPKKPGGGSRGGGKCQAPLVAFWMPCRGTKPGRHEGRNDGTPKGECVPCIMNRTAFVKLHARIAAVVVVVVGCRRSLSLDSQTGTSALTRSPTRPACICALPIKAEPPQLSEGNPAPAVRPPKVEQATAAVPVPELGVLPRRGCESRLRNHACVIVRPVARLTSPTGLARAPPAINHAAPKARQAAQHIAGPDCAQGARGGRSQPMSLTNWCALALPIGRARRFAARFSTEARLCQTRVQLSKCPTWTRRSSSEDLLVGSLLSSRRRNMAPILATTATTIEPTNVPRARRRTGRKSAAAEPRRPCDGGSAFLTQRWDRGHTYGVMSYTVRASEAAATATGEIPTDVTARLLSFFAACPLHRKTPSQMPLCQLCPARSAPSPPGYRIDNRRVESQHRSQKPSDANIAGRVSGRAEGGGRTLRDCVPDPVSLVEANRQGVRLGARACLGLALRQPHSCNPRPAAAGSPACCAGRQAGWLAGGEAGGEGAGRRHTGRLRAPMLLLVRLLVADSEAAEGGGVRVRKHGDRVTQAQITHFLVSSLLVTDGHCHGRACTPSRFPNEATSAGGVLSTNTLLQCNREAVRPQGNDNDNQGTQQPVPVTRDPETLSAPRRRRAAGNDGRAQRRRRRLCHPACLPAATVRKPPPEVMMKLRISLTGQVSFAWGAMGGGFQSRVLRHRRCPPGEEEEEEGEGQSRATTSRNNLAEPRSLTRPSARPKKNES</sequence>
<comment type="caution">
    <text evidence="3">The sequence shown here is derived from an EMBL/GenBank/DDBJ whole genome shotgun (WGS) entry which is preliminary data.</text>
</comment>